<comment type="caution">
    <text evidence="2">The sequence shown here is derived from an EMBL/GenBank/DDBJ whole genome shotgun (WGS) entry which is preliminary data.</text>
</comment>
<feature type="compositionally biased region" description="Polar residues" evidence="1">
    <location>
        <begin position="14"/>
        <end position="40"/>
    </location>
</feature>
<dbReference type="EMBL" id="JABWDY010042699">
    <property type="protein sequence ID" value="KAF5176468.1"/>
    <property type="molecule type" value="Genomic_DNA"/>
</dbReference>
<organism evidence="2 3">
    <name type="scientific">Thalictrum thalictroides</name>
    <name type="common">Rue-anemone</name>
    <name type="synonym">Anemone thalictroides</name>
    <dbReference type="NCBI Taxonomy" id="46969"/>
    <lineage>
        <taxon>Eukaryota</taxon>
        <taxon>Viridiplantae</taxon>
        <taxon>Streptophyta</taxon>
        <taxon>Embryophyta</taxon>
        <taxon>Tracheophyta</taxon>
        <taxon>Spermatophyta</taxon>
        <taxon>Magnoliopsida</taxon>
        <taxon>Ranunculales</taxon>
        <taxon>Ranunculaceae</taxon>
        <taxon>Thalictroideae</taxon>
        <taxon>Thalictrum</taxon>
    </lineage>
</organism>
<protein>
    <submittedName>
        <fullName evidence="2">Uncharacterized protein</fullName>
    </submittedName>
</protein>
<feature type="region of interest" description="Disordered" evidence="1">
    <location>
        <begin position="13"/>
        <end position="41"/>
    </location>
</feature>
<dbReference type="Proteomes" id="UP000554482">
    <property type="component" value="Unassembled WGS sequence"/>
</dbReference>
<proteinExistence type="predicted"/>
<evidence type="ECO:0000313" key="3">
    <source>
        <dbReference type="Proteomes" id="UP000554482"/>
    </source>
</evidence>
<gene>
    <name evidence="2" type="ORF">FRX31_033946</name>
</gene>
<dbReference type="AlphaFoldDB" id="A0A7J6UVH1"/>
<accession>A0A7J6UVH1</accession>
<reference evidence="2 3" key="1">
    <citation type="submission" date="2020-06" db="EMBL/GenBank/DDBJ databases">
        <title>Transcriptomic and genomic resources for Thalictrum thalictroides and T. hernandezii: Facilitating candidate gene discovery in an emerging model plant lineage.</title>
        <authorList>
            <person name="Arias T."/>
            <person name="Riano-Pachon D.M."/>
            <person name="Di Stilio V.S."/>
        </authorList>
    </citation>
    <scope>NUCLEOTIDE SEQUENCE [LARGE SCALE GENOMIC DNA]</scope>
    <source>
        <strain evidence="3">cv. WT478/WT964</strain>
        <tissue evidence="2">Leaves</tissue>
    </source>
</reference>
<dbReference type="OrthoDB" id="2004783at2759"/>
<sequence>MKVMEIISVEATMIPNTNETNNPSQTHQQPQNRTTLNNHNIKSDPENLEMIFQILAQPMVVNDLVQLGLLSPEIIKFIPNHYFDQDLAQPTTITTNNIITTRVLPFAQTNYPTLVGETANTNQNTVLPIGYENFTTYDDHGAVEQRTRQ</sequence>
<feature type="non-terminal residue" evidence="2">
    <location>
        <position position="149"/>
    </location>
</feature>
<name>A0A7J6UVH1_THATH</name>
<evidence type="ECO:0000256" key="1">
    <source>
        <dbReference type="SAM" id="MobiDB-lite"/>
    </source>
</evidence>
<evidence type="ECO:0000313" key="2">
    <source>
        <dbReference type="EMBL" id="KAF5176468.1"/>
    </source>
</evidence>
<keyword evidence="3" id="KW-1185">Reference proteome</keyword>